<dbReference type="EMBL" id="CP041616">
    <property type="protein sequence ID" value="QDO87239.1"/>
    <property type="molecule type" value="Genomic_DNA"/>
</dbReference>
<name>A0A516G6S9_9MICO</name>
<evidence type="ECO:0000313" key="2">
    <source>
        <dbReference type="Proteomes" id="UP000315395"/>
    </source>
</evidence>
<protein>
    <recommendedName>
        <fullName evidence="3">Aminoglycoside phosphotransferase domain-containing protein</fullName>
    </recommendedName>
</protein>
<dbReference type="KEGG" id="orz:FNH13_01925"/>
<dbReference type="RefSeq" id="WP_143781897.1">
    <property type="nucleotide sequence ID" value="NZ_CP041616.1"/>
</dbReference>
<accession>A0A516G6S9</accession>
<keyword evidence="2" id="KW-1185">Reference proteome</keyword>
<sequence>MLPRGARSLWSDVSGTARRGVAPLVRRVRTLVRPGEGRHTPADRVHLSQVDRAAVALEVLRQIERREPALPTAREPREFLVRDRAVRRPGPPDDLRTMLPAPLRGEWDHTQPDLRRVTARVAADVIVRAKFDLGEQVKLRAAYGTQRRTVAVQPVRPNGTCGITNAVRAHEVVNRYAPGLVPVMRGHGEVGPGLRYLVEDWVDGVPLANSQRMAEKMSFILEGLDRVHEGYGVHTTRASEIWPAGFREQWQSVREAELVPVDVGDWVAGLLAADKLLRVSWSHGDLVASNVLGTDDGVVLIDWEHSGERPLMHDAAKLHLFAADKDALLGTLLVEWGGSEDSGGYTPAEELALVHARFLARAPVRMAELAGHKRQGVHARQVKRQVGRLADVLELAG</sequence>
<reference evidence="1 2" key="1">
    <citation type="submission" date="2019-07" db="EMBL/GenBank/DDBJ databases">
        <title>complete genome sequencing of Ornithinimicrobium sp. H23M54.</title>
        <authorList>
            <person name="Bae J.-W."/>
            <person name="Lee S.-Y."/>
        </authorList>
    </citation>
    <scope>NUCLEOTIDE SEQUENCE [LARGE SCALE GENOMIC DNA]</scope>
    <source>
        <strain evidence="1 2">H23M54</strain>
    </source>
</reference>
<organism evidence="1 2">
    <name type="scientific">Ornithinimicrobium ciconiae</name>
    <dbReference type="NCBI Taxonomy" id="2594265"/>
    <lineage>
        <taxon>Bacteria</taxon>
        <taxon>Bacillati</taxon>
        <taxon>Actinomycetota</taxon>
        <taxon>Actinomycetes</taxon>
        <taxon>Micrococcales</taxon>
        <taxon>Ornithinimicrobiaceae</taxon>
        <taxon>Ornithinimicrobium</taxon>
    </lineage>
</organism>
<dbReference type="SUPFAM" id="SSF56112">
    <property type="entry name" value="Protein kinase-like (PK-like)"/>
    <property type="match status" value="1"/>
</dbReference>
<gene>
    <name evidence="1" type="ORF">FNH13_01925</name>
</gene>
<dbReference type="Proteomes" id="UP000315395">
    <property type="component" value="Chromosome"/>
</dbReference>
<dbReference type="OrthoDB" id="5139269at2"/>
<dbReference type="InterPro" id="IPR011009">
    <property type="entry name" value="Kinase-like_dom_sf"/>
</dbReference>
<evidence type="ECO:0008006" key="3">
    <source>
        <dbReference type="Google" id="ProtNLM"/>
    </source>
</evidence>
<dbReference type="Gene3D" id="3.90.1200.10">
    <property type="match status" value="1"/>
</dbReference>
<evidence type="ECO:0000313" key="1">
    <source>
        <dbReference type="EMBL" id="QDO87239.1"/>
    </source>
</evidence>
<dbReference type="AlphaFoldDB" id="A0A516G6S9"/>
<proteinExistence type="predicted"/>